<sequence length="70" mass="7842">MRALTGLFQASRTEHRVEALGVSPLSLIAVMMADKVVWDEAHMIIITMIDEEYSRVSAGQEPYDSTLSWS</sequence>
<evidence type="ECO:0000313" key="2">
    <source>
        <dbReference type="Proteomes" id="UP000001292"/>
    </source>
</evidence>
<dbReference type="HOGENOM" id="CLU_2760525_0_0_1"/>
<dbReference type="AlphaFoldDB" id="B4INT9"/>
<evidence type="ECO:0000313" key="1">
    <source>
        <dbReference type="EMBL" id="EDW56472.1"/>
    </source>
</evidence>
<dbReference type="EMBL" id="CH676645">
    <property type="protein sequence ID" value="EDW56472.1"/>
    <property type="molecule type" value="Genomic_DNA"/>
</dbReference>
<protein>
    <submittedName>
        <fullName evidence="1">GM19308</fullName>
    </submittedName>
</protein>
<organism evidence="2">
    <name type="scientific">Drosophila sechellia</name>
    <name type="common">Fruit fly</name>
    <dbReference type="NCBI Taxonomy" id="7238"/>
    <lineage>
        <taxon>Eukaryota</taxon>
        <taxon>Metazoa</taxon>
        <taxon>Ecdysozoa</taxon>
        <taxon>Arthropoda</taxon>
        <taxon>Hexapoda</taxon>
        <taxon>Insecta</taxon>
        <taxon>Pterygota</taxon>
        <taxon>Neoptera</taxon>
        <taxon>Endopterygota</taxon>
        <taxon>Diptera</taxon>
        <taxon>Brachycera</taxon>
        <taxon>Muscomorpha</taxon>
        <taxon>Ephydroidea</taxon>
        <taxon>Drosophilidae</taxon>
        <taxon>Drosophila</taxon>
        <taxon>Sophophora</taxon>
    </lineage>
</organism>
<proteinExistence type="predicted"/>
<gene>
    <name evidence="1" type="primary">Dsec\GM19308</name>
    <name evidence="1" type="ORF">Dsec_GM19308</name>
</gene>
<dbReference type="Proteomes" id="UP000001292">
    <property type="component" value="Unassembled WGS sequence"/>
</dbReference>
<name>B4INT9_DROSE</name>
<reference evidence="1 2" key="1">
    <citation type="journal article" date="2007" name="Nature">
        <title>Evolution of genes and genomes on the Drosophila phylogeny.</title>
        <authorList>
            <consortium name="Drosophila 12 Genomes Consortium"/>
            <person name="Clark A.G."/>
            <person name="Eisen M.B."/>
            <person name="Smith D.R."/>
            <person name="Bergman C.M."/>
            <person name="Oliver B."/>
            <person name="Markow T.A."/>
            <person name="Kaufman T.C."/>
            <person name="Kellis M."/>
            <person name="Gelbart W."/>
            <person name="Iyer V.N."/>
            <person name="Pollard D.A."/>
            <person name="Sackton T.B."/>
            <person name="Larracuente A.M."/>
            <person name="Singh N.D."/>
            <person name="Abad J.P."/>
            <person name="Abt D.N."/>
            <person name="Adryan B."/>
            <person name="Aguade M."/>
            <person name="Akashi H."/>
            <person name="Anderson W.W."/>
            <person name="Aquadro C.F."/>
            <person name="Ardell D.H."/>
            <person name="Arguello R."/>
            <person name="Artieri C.G."/>
            <person name="Barbash D.A."/>
            <person name="Barker D."/>
            <person name="Barsanti P."/>
            <person name="Batterham P."/>
            <person name="Batzoglou S."/>
            <person name="Begun D."/>
            <person name="Bhutkar A."/>
            <person name="Blanco E."/>
            <person name="Bosak S.A."/>
            <person name="Bradley R.K."/>
            <person name="Brand A.D."/>
            <person name="Brent M.R."/>
            <person name="Brooks A.N."/>
            <person name="Brown R.H."/>
            <person name="Butlin R.K."/>
            <person name="Caggese C."/>
            <person name="Calvi B.R."/>
            <person name="Bernardo de Carvalho A."/>
            <person name="Caspi A."/>
            <person name="Castrezana S."/>
            <person name="Celniker S.E."/>
            <person name="Chang J.L."/>
            <person name="Chapple C."/>
            <person name="Chatterji S."/>
            <person name="Chinwalla A."/>
            <person name="Civetta A."/>
            <person name="Clifton S.W."/>
            <person name="Comeron J.M."/>
            <person name="Costello J.C."/>
            <person name="Coyne J.A."/>
            <person name="Daub J."/>
            <person name="David R.G."/>
            <person name="Delcher A.L."/>
            <person name="Delehaunty K."/>
            <person name="Do C.B."/>
            <person name="Ebling H."/>
            <person name="Edwards K."/>
            <person name="Eickbush T."/>
            <person name="Evans J.D."/>
            <person name="Filipski A."/>
            <person name="Findeiss S."/>
            <person name="Freyhult E."/>
            <person name="Fulton L."/>
            <person name="Fulton R."/>
            <person name="Garcia A.C."/>
            <person name="Gardiner A."/>
            <person name="Garfield D.A."/>
            <person name="Garvin B.E."/>
            <person name="Gibson G."/>
            <person name="Gilbert D."/>
            <person name="Gnerre S."/>
            <person name="Godfrey J."/>
            <person name="Good R."/>
            <person name="Gotea V."/>
            <person name="Gravely B."/>
            <person name="Greenberg A.J."/>
            <person name="Griffiths-Jones S."/>
            <person name="Gross S."/>
            <person name="Guigo R."/>
            <person name="Gustafson E.A."/>
            <person name="Haerty W."/>
            <person name="Hahn M.W."/>
            <person name="Halligan D.L."/>
            <person name="Halpern A.L."/>
            <person name="Halter G.M."/>
            <person name="Han M.V."/>
            <person name="Heger A."/>
            <person name="Hillier L."/>
            <person name="Hinrichs A.S."/>
            <person name="Holmes I."/>
            <person name="Hoskins R.A."/>
            <person name="Hubisz M.J."/>
            <person name="Hultmark D."/>
            <person name="Huntley M.A."/>
            <person name="Jaffe D.B."/>
            <person name="Jagadeeshan S."/>
            <person name="Jeck W.R."/>
            <person name="Johnson J."/>
            <person name="Jones C.D."/>
            <person name="Jordan W.C."/>
            <person name="Karpen G.H."/>
            <person name="Kataoka E."/>
            <person name="Keightley P.D."/>
            <person name="Kheradpour P."/>
            <person name="Kirkness E.F."/>
            <person name="Koerich L.B."/>
            <person name="Kristiansen K."/>
            <person name="Kudrna D."/>
            <person name="Kulathinal R.J."/>
            <person name="Kumar S."/>
            <person name="Kwok R."/>
            <person name="Lander E."/>
            <person name="Langley C.H."/>
            <person name="Lapoint R."/>
            <person name="Lazzaro B.P."/>
            <person name="Lee S.J."/>
            <person name="Levesque L."/>
            <person name="Li R."/>
            <person name="Lin C.F."/>
            <person name="Lin M.F."/>
            <person name="Lindblad-Toh K."/>
            <person name="Llopart A."/>
            <person name="Long M."/>
            <person name="Low L."/>
            <person name="Lozovsky E."/>
            <person name="Lu J."/>
            <person name="Luo M."/>
            <person name="Machado C.A."/>
            <person name="Makalowski W."/>
            <person name="Marzo M."/>
            <person name="Matsuda M."/>
            <person name="Matzkin L."/>
            <person name="McAllister B."/>
            <person name="McBride C.S."/>
            <person name="McKernan B."/>
            <person name="McKernan K."/>
            <person name="Mendez-Lago M."/>
            <person name="Minx P."/>
            <person name="Mollenhauer M.U."/>
            <person name="Montooth K."/>
            <person name="Mount S.M."/>
            <person name="Mu X."/>
            <person name="Myers E."/>
            <person name="Negre B."/>
            <person name="Newfeld S."/>
            <person name="Nielsen R."/>
            <person name="Noor M.A."/>
            <person name="O'Grady P."/>
            <person name="Pachter L."/>
            <person name="Papaceit M."/>
            <person name="Parisi M.J."/>
            <person name="Parisi M."/>
            <person name="Parts L."/>
            <person name="Pedersen J.S."/>
            <person name="Pesole G."/>
            <person name="Phillippy A.M."/>
            <person name="Ponting C.P."/>
            <person name="Pop M."/>
            <person name="Porcelli D."/>
            <person name="Powell J.R."/>
            <person name="Prohaska S."/>
            <person name="Pruitt K."/>
            <person name="Puig M."/>
            <person name="Quesneville H."/>
            <person name="Ram K.R."/>
            <person name="Rand D."/>
            <person name="Rasmussen M.D."/>
            <person name="Reed L.K."/>
            <person name="Reenan R."/>
            <person name="Reily A."/>
            <person name="Remington K.A."/>
            <person name="Rieger T.T."/>
            <person name="Ritchie M.G."/>
            <person name="Robin C."/>
            <person name="Rogers Y.H."/>
            <person name="Rohde C."/>
            <person name="Rozas J."/>
            <person name="Rubenfield M.J."/>
            <person name="Ruiz A."/>
            <person name="Russo S."/>
            <person name="Salzberg S.L."/>
            <person name="Sanchez-Gracia A."/>
            <person name="Saranga D.J."/>
            <person name="Sato H."/>
            <person name="Schaeffer S.W."/>
            <person name="Schatz M.C."/>
            <person name="Schlenke T."/>
            <person name="Schwartz R."/>
            <person name="Segarra C."/>
            <person name="Singh R.S."/>
            <person name="Sirot L."/>
            <person name="Sirota M."/>
            <person name="Sisneros N.B."/>
            <person name="Smith C.D."/>
            <person name="Smith T.F."/>
            <person name="Spieth J."/>
            <person name="Stage D.E."/>
            <person name="Stark A."/>
            <person name="Stephan W."/>
            <person name="Strausberg R.L."/>
            <person name="Strempel S."/>
            <person name="Sturgill D."/>
            <person name="Sutton G."/>
            <person name="Sutton G.G."/>
            <person name="Tao W."/>
            <person name="Teichmann S."/>
            <person name="Tobari Y.N."/>
            <person name="Tomimura Y."/>
            <person name="Tsolas J.M."/>
            <person name="Valente V.L."/>
            <person name="Venter E."/>
            <person name="Venter J.C."/>
            <person name="Vicario S."/>
            <person name="Vieira F.G."/>
            <person name="Vilella A.J."/>
            <person name="Villasante A."/>
            <person name="Walenz B."/>
            <person name="Wang J."/>
            <person name="Wasserman M."/>
            <person name="Watts T."/>
            <person name="Wilson D."/>
            <person name="Wilson R.K."/>
            <person name="Wing R.A."/>
            <person name="Wolfner M.F."/>
            <person name="Wong A."/>
            <person name="Wong G.K."/>
            <person name="Wu C.I."/>
            <person name="Wu G."/>
            <person name="Yamamoto D."/>
            <person name="Yang H.P."/>
            <person name="Yang S.P."/>
            <person name="Yorke J.A."/>
            <person name="Yoshida K."/>
            <person name="Zdobnov E."/>
            <person name="Zhang P."/>
            <person name="Zhang Y."/>
            <person name="Zimin A.V."/>
            <person name="Baldwin J."/>
            <person name="Abdouelleil A."/>
            <person name="Abdulkadir J."/>
            <person name="Abebe A."/>
            <person name="Abera B."/>
            <person name="Abreu J."/>
            <person name="Acer S.C."/>
            <person name="Aftuck L."/>
            <person name="Alexander A."/>
            <person name="An P."/>
            <person name="Anderson E."/>
            <person name="Anderson S."/>
            <person name="Arachi H."/>
            <person name="Azer M."/>
            <person name="Bachantsang P."/>
            <person name="Barry A."/>
            <person name="Bayul T."/>
            <person name="Berlin A."/>
            <person name="Bessette D."/>
            <person name="Bloom T."/>
            <person name="Blye J."/>
            <person name="Boguslavskiy L."/>
            <person name="Bonnet C."/>
            <person name="Boukhgalter B."/>
            <person name="Bourzgui I."/>
            <person name="Brown A."/>
            <person name="Cahill P."/>
            <person name="Channer S."/>
            <person name="Cheshatsang Y."/>
            <person name="Chuda L."/>
            <person name="Citroen M."/>
            <person name="Collymore A."/>
            <person name="Cooke P."/>
            <person name="Costello M."/>
            <person name="D'Aco K."/>
            <person name="Daza R."/>
            <person name="De Haan G."/>
            <person name="DeGray S."/>
            <person name="DeMaso C."/>
            <person name="Dhargay N."/>
            <person name="Dooley K."/>
            <person name="Dooley E."/>
            <person name="Doricent M."/>
            <person name="Dorje P."/>
            <person name="Dorjee K."/>
            <person name="Dupes A."/>
            <person name="Elong R."/>
            <person name="Falk J."/>
            <person name="Farina A."/>
            <person name="Faro S."/>
            <person name="Ferguson D."/>
            <person name="Fisher S."/>
            <person name="Foley C.D."/>
            <person name="Franke A."/>
            <person name="Friedrich D."/>
            <person name="Gadbois L."/>
            <person name="Gearin G."/>
            <person name="Gearin C.R."/>
            <person name="Giannoukos G."/>
            <person name="Goode T."/>
            <person name="Graham J."/>
            <person name="Grandbois E."/>
            <person name="Grewal S."/>
            <person name="Gyaltsen K."/>
            <person name="Hafez N."/>
            <person name="Hagos B."/>
            <person name="Hall J."/>
            <person name="Henson C."/>
            <person name="Hollinger A."/>
            <person name="Honan T."/>
            <person name="Huard M.D."/>
            <person name="Hughes L."/>
            <person name="Hurhula B."/>
            <person name="Husby M.E."/>
            <person name="Kamat A."/>
            <person name="Kanga B."/>
            <person name="Kashin S."/>
            <person name="Khazanovich D."/>
            <person name="Kisner P."/>
            <person name="Lance K."/>
            <person name="Lara M."/>
            <person name="Lee W."/>
            <person name="Lennon N."/>
            <person name="Letendre F."/>
            <person name="LeVine R."/>
            <person name="Lipovsky A."/>
            <person name="Liu X."/>
            <person name="Liu J."/>
            <person name="Liu S."/>
            <person name="Lokyitsang T."/>
            <person name="Lokyitsang Y."/>
            <person name="Lubonja R."/>
            <person name="Lui A."/>
            <person name="MacDonald P."/>
            <person name="Magnisalis V."/>
            <person name="Maru K."/>
            <person name="Matthews C."/>
            <person name="McCusker W."/>
            <person name="McDonough S."/>
            <person name="Mehta T."/>
            <person name="Meldrim J."/>
            <person name="Meneus L."/>
            <person name="Mihai O."/>
            <person name="Mihalev A."/>
            <person name="Mihova T."/>
            <person name="Mittelman R."/>
            <person name="Mlenga V."/>
            <person name="Montmayeur A."/>
            <person name="Mulrain L."/>
            <person name="Navidi A."/>
            <person name="Naylor J."/>
            <person name="Negash T."/>
            <person name="Nguyen T."/>
            <person name="Nguyen N."/>
            <person name="Nicol R."/>
            <person name="Norbu C."/>
            <person name="Norbu N."/>
            <person name="Novod N."/>
            <person name="O'Neill B."/>
            <person name="Osman S."/>
            <person name="Markiewicz E."/>
            <person name="Oyono O.L."/>
            <person name="Patti C."/>
            <person name="Phunkhang P."/>
            <person name="Pierre F."/>
            <person name="Priest M."/>
            <person name="Raghuraman S."/>
            <person name="Rege F."/>
            <person name="Reyes R."/>
            <person name="Rise C."/>
            <person name="Rogov P."/>
            <person name="Ross K."/>
            <person name="Ryan E."/>
            <person name="Settipalli S."/>
            <person name="Shea T."/>
            <person name="Sherpa N."/>
            <person name="Shi L."/>
            <person name="Shih D."/>
            <person name="Sparrow T."/>
            <person name="Spaulding J."/>
            <person name="Stalker J."/>
            <person name="Stange-Thomann N."/>
            <person name="Stavropoulos S."/>
            <person name="Stone C."/>
            <person name="Strader C."/>
            <person name="Tesfaye S."/>
            <person name="Thomson T."/>
            <person name="Thoulutsang Y."/>
            <person name="Thoulutsang D."/>
            <person name="Topham K."/>
            <person name="Topping I."/>
            <person name="Tsamla T."/>
            <person name="Vassiliev H."/>
            <person name="Vo A."/>
            <person name="Wangchuk T."/>
            <person name="Wangdi T."/>
            <person name="Weiand M."/>
            <person name="Wilkinson J."/>
            <person name="Wilson A."/>
            <person name="Yadav S."/>
            <person name="Young G."/>
            <person name="Yu Q."/>
            <person name="Zembek L."/>
            <person name="Zhong D."/>
            <person name="Zimmer A."/>
            <person name="Zwirko Z."/>
            <person name="Jaffe D.B."/>
            <person name="Alvarez P."/>
            <person name="Brockman W."/>
            <person name="Butler J."/>
            <person name="Chin C."/>
            <person name="Gnerre S."/>
            <person name="Grabherr M."/>
            <person name="Kleber M."/>
            <person name="Mauceli E."/>
            <person name="MacCallum I."/>
        </authorList>
    </citation>
    <scope>NUCLEOTIDE SEQUENCE [LARGE SCALE GENOMIC DNA]</scope>
    <source>
        <strain evidence="2">Rob3c / Tucson 14021-0248.25</strain>
    </source>
</reference>
<keyword evidence="2" id="KW-1185">Reference proteome</keyword>
<accession>B4INT9</accession>